<dbReference type="Proteomes" id="UP000190423">
    <property type="component" value="Unassembled WGS sequence"/>
</dbReference>
<accession>A0A1T4K1I3</accession>
<dbReference type="InterPro" id="IPR008482">
    <property type="entry name" value="DUF763"/>
</dbReference>
<sequence length="454" mass="50084">MIKSTGRADLPLHVGTVPRWLADRMMTLGTLIVESLVQQYGRREVLMRLSDPLWFQSLGAVMGMDWHSSGITTSVMYALKRGLNPRADELGIYICGGKGKYSRRTPEELIYVSEKIGLNGEELVRSSRLCAKVDNTAVQDGFQLYQHNFIITKEGDWAVVQQGMNVAGRKARRYHWCSPLVQSFVDEPHSAVVGENCGQILNLTAHEADSARSGILELTRENPERIMKDIASVAGSESSPTAFGYGGSSKTVLPENAMAQNTVAEQGLLFPEYAASEVLPQKVSLAPLNSEIIYSGRNLTMPEHHDVRAKDVDLKRLGAVMAAAYTSQAEDFESLLLTPGLGPRTLQSLALVSEVIHGTPSRFTDPARFSFAHGGKDGHPFPVPLKIYDESIRVLHDSIEKSKMGYTEKSECLERLHRTAVHIEQNCVPLADFDASIAYERSHSKEWGGRTVAD</sequence>
<keyword evidence="2" id="KW-1185">Reference proteome</keyword>
<evidence type="ECO:0000313" key="1">
    <source>
        <dbReference type="EMBL" id="SJZ36336.1"/>
    </source>
</evidence>
<dbReference type="PANTHER" id="PTHR38597">
    <property type="entry name" value="BLL3834 PROTEIN"/>
    <property type="match status" value="1"/>
</dbReference>
<dbReference type="EMBL" id="FUWG01000006">
    <property type="protein sequence ID" value="SJZ36336.1"/>
    <property type="molecule type" value="Genomic_DNA"/>
</dbReference>
<reference evidence="1 2" key="1">
    <citation type="submission" date="2017-02" db="EMBL/GenBank/DDBJ databases">
        <authorList>
            <person name="Peterson S.W."/>
        </authorList>
    </citation>
    <scope>NUCLEOTIDE SEQUENCE [LARGE SCALE GENOMIC DNA]</scope>
    <source>
        <strain evidence="1 2">ATCC BAA-908</strain>
    </source>
</reference>
<dbReference type="STRING" id="261392.SAMN02745149_00944"/>
<dbReference type="Pfam" id="PF05559">
    <property type="entry name" value="DUF763"/>
    <property type="match status" value="1"/>
</dbReference>
<dbReference type="PANTHER" id="PTHR38597:SF1">
    <property type="entry name" value="BLL3834 PROTEIN"/>
    <property type="match status" value="1"/>
</dbReference>
<dbReference type="AlphaFoldDB" id="A0A1T4K1I3"/>
<dbReference type="RefSeq" id="WP_200805286.1">
    <property type="nucleotide sequence ID" value="NZ_FUWG01000006.1"/>
</dbReference>
<evidence type="ECO:0000313" key="2">
    <source>
        <dbReference type="Proteomes" id="UP000190423"/>
    </source>
</evidence>
<proteinExistence type="predicted"/>
<protein>
    <recommendedName>
        <fullName evidence="3">DUF763 domain-containing protein</fullName>
    </recommendedName>
</protein>
<organism evidence="1 2">
    <name type="scientific">Treponema porcinum</name>
    <dbReference type="NCBI Taxonomy" id="261392"/>
    <lineage>
        <taxon>Bacteria</taxon>
        <taxon>Pseudomonadati</taxon>
        <taxon>Spirochaetota</taxon>
        <taxon>Spirochaetia</taxon>
        <taxon>Spirochaetales</taxon>
        <taxon>Treponemataceae</taxon>
        <taxon>Treponema</taxon>
    </lineage>
</organism>
<evidence type="ECO:0008006" key="3">
    <source>
        <dbReference type="Google" id="ProtNLM"/>
    </source>
</evidence>
<gene>
    <name evidence="1" type="ORF">SAMN02745149_00944</name>
</gene>
<name>A0A1T4K1I3_TREPO</name>
<dbReference type="GeneID" id="78316244"/>